<evidence type="ECO:0000256" key="2">
    <source>
        <dbReference type="ARBA" id="ARBA00001964"/>
    </source>
</evidence>
<dbReference type="InterPro" id="IPR031717">
    <property type="entry name" value="ODO-1/KGD_C"/>
</dbReference>
<gene>
    <name evidence="14" type="ORF">PCC79_09645</name>
</gene>
<sequence length="1355" mass="148148">MATAPGESPRDDLSEFGANDWLIEEMEAQYRTDPDSVDEAWRTFFEGRAGDGPDAPETTDGATRVGTDERPSPAGATPDAAPAAQTEAGAPGEEETAEEGETAAEEEEPSTDTTDPDLAVATQAATGEGDPPAESEGEEARKPAPSDRQRPAPASSPASPAPAPVAPPRVAPPAGQDSDFVQHLGTAPSAPPSTPQPTPRAEPSAGPRNPGSGGKLSANRPSPTGPVGEDTEPTRTVLKGAPMRTARNMEASLAVPTATSVRNIPMKLVIDQRDIINKHLARTTGGKISFTHLIGYAMVKAVAMVPEMNNGYLEVDGKPTLITNHQVNLGLAIDLPKPDGTRQLLVPNIKGADRLKFREFWHAYEALVRRARAGELTVDDFAGTTASLTNPGGIGTSHSVPRLMAGQGLILGVGSIDYPPEFQAASDQRILELGVSKITTLTSTYDHRVIQGATSGEFLKVMHELLIGEHGFYDDVYLSLRVPYVPLRWASDDSAHRPYEVSKGARVLQFISAYRAWGHLMADIDPLEYQQRWHPDLDLDAHGLSIWDLDRDFPVGSFGGHSKETMRLRDVLYTLRGSYCGHVGVEYMHIQEAEKRRWLEAYFESPFVRWDRDEHLRILDKLNEAEIFETFLQTKFVGQKRFSLEGAESTIVLLDEICDMAANSGLDEVAIGMPHRGRLNVLANIVGKSYGQIFREFDGRVDMTQTMGTGDVKYHLGAEGQFTSLAGNTIRTSVAANPSHLEAVNPVVEGIARAKLDASKEPGRFGVLPVLLHGDASFAGQGVVYETLQMSQLRGYTTGGTIHIVVNNQVGFTTAPSESRTSVYSTDVAKAVGIPVFHVNGDDPEAVARIGRLAFDYREKFHSDVVIDLVAYRRRGHNEGDDPSFTQPNMYDLIEQKRSVRKIYTESLIGRGDISTEDAEAVMAKFRARLEGVFTEARQAEEDDEAYARVPFYPAKLGKSQGTAVDHAVLERVARAQVTFPEGFTVHPKVLPQMQRRAEAIVDGPIDWATAELLAFGSLLLEGRTVRLTGQDSRRGTFSQRFAAIIDRNTNEEFIPLKYLSTDQGQFHVFDSLLSEYAVLGFEYGYSIASPQALVLWEAQFGDFANGAQTITDEFISSGNAKWTQKSGVVLLLPHGYEGQGPDHSSARIERWLQLCAENALAVCQPSTPASYFHLLRTHTYVNWHRPLVILTPKSMLRHKRAVSMPEDFTGGSWQPAIADASITDPAGVRTVLLCSGKIRWDLEAERERRGLEGAVAIVPVERLYPLATDSLAAEFDRFRHVDDVRWVQDEPENQGAWPFLCLNLPGPVNEAVGEGYELRMRPVARPASSSPSVGMASVHKAQEADLLDRAFEGL</sequence>
<dbReference type="Pfam" id="PF16078">
    <property type="entry name" value="2-oxogl_dehyd_N"/>
    <property type="match status" value="1"/>
</dbReference>
<dbReference type="Pfam" id="PF02779">
    <property type="entry name" value="Transket_pyr"/>
    <property type="match status" value="1"/>
</dbReference>
<evidence type="ECO:0000256" key="3">
    <source>
        <dbReference type="ARBA" id="ARBA00004813"/>
    </source>
</evidence>
<feature type="region of interest" description="Disordered" evidence="12">
    <location>
        <begin position="26"/>
        <end position="244"/>
    </location>
</feature>
<dbReference type="PANTHER" id="PTHR23152:SF4">
    <property type="entry name" value="2-OXOADIPATE DEHYDROGENASE COMPLEX COMPONENT E1"/>
    <property type="match status" value="1"/>
</dbReference>
<evidence type="ECO:0000256" key="10">
    <source>
        <dbReference type="ARBA" id="ARBA00051911"/>
    </source>
</evidence>
<comment type="pathway">
    <text evidence="3">Carbohydrate metabolism; tricarboxylic acid cycle; succinyl-CoA from 2-oxoglutarate (dehydrogenase route): step 1/1.</text>
</comment>
<dbReference type="EC" id="4.1.1.71" evidence="14"/>
<keyword evidence="8" id="KW-0786">Thiamine pyrophosphate</keyword>
<dbReference type="InterPro" id="IPR005475">
    <property type="entry name" value="Transketolase-like_Pyr-bd"/>
</dbReference>
<keyword evidence="6" id="KW-0460">Magnesium</keyword>
<dbReference type="NCBIfam" id="NF006914">
    <property type="entry name" value="PRK09404.1"/>
    <property type="match status" value="1"/>
</dbReference>
<dbReference type="SUPFAM" id="SSF52777">
    <property type="entry name" value="CoA-dependent acyltransferases"/>
    <property type="match status" value="1"/>
</dbReference>
<evidence type="ECO:0000259" key="13">
    <source>
        <dbReference type="SMART" id="SM00861"/>
    </source>
</evidence>
<feature type="region of interest" description="Disordered" evidence="12">
    <location>
        <begin position="1"/>
        <end position="20"/>
    </location>
</feature>
<keyword evidence="7" id="KW-0560">Oxidoreductase</keyword>
<comment type="catalytic activity">
    <reaction evidence="10">
        <text>N(6)-[(R)-lipoyl]-L-lysyl-[protein] + 2-oxoglutarate + H(+) = N(6)-[(R)-S(8)-succinyldihydrolipoyl]-L-lysyl-[protein] + CO2</text>
        <dbReference type="Rhea" id="RHEA:12188"/>
        <dbReference type="Rhea" id="RHEA-COMP:10474"/>
        <dbReference type="Rhea" id="RHEA-COMP:20092"/>
        <dbReference type="ChEBI" id="CHEBI:15378"/>
        <dbReference type="ChEBI" id="CHEBI:16526"/>
        <dbReference type="ChEBI" id="CHEBI:16810"/>
        <dbReference type="ChEBI" id="CHEBI:83099"/>
        <dbReference type="ChEBI" id="CHEBI:83120"/>
        <dbReference type="EC" id="1.2.4.2"/>
    </reaction>
</comment>
<evidence type="ECO:0000256" key="4">
    <source>
        <dbReference type="ARBA" id="ARBA00022532"/>
    </source>
</evidence>
<dbReference type="PANTHER" id="PTHR23152">
    <property type="entry name" value="2-OXOGLUTARATE DEHYDROGENASE"/>
    <property type="match status" value="1"/>
</dbReference>
<dbReference type="SUPFAM" id="SSF52518">
    <property type="entry name" value="Thiamin diphosphate-binding fold (THDP-binding)"/>
    <property type="match status" value="2"/>
</dbReference>
<dbReference type="InterPro" id="IPR023213">
    <property type="entry name" value="CAT-like_dom_sf"/>
</dbReference>
<dbReference type="InterPro" id="IPR011603">
    <property type="entry name" value="2oxoglutarate_DH_E1"/>
</dbReference>
<dbReference type="InterPro" id="IPR032106">
    <property type="entry name" value="2-oxogl_dehyd_N"/>
</dbReference>
<dbReference type="Gene3D" id="3.40.50.970">
    <property type="match status" value="1"/>
</dbReference>
<feature type="compositionally biased region" description="Low complexity" evidence="12">
    <location>
        <begin position="72"/>
        <end position="91"/>
    </location>
</feature>
<evidence type="ECO:0000256" key="9">
    <source>
        <dbReference type="ARBA" id="ARBA00023268"/>
    </source>
</evidence>
<evidence type="ECO:0000256" key="8">
    <source>
        <dbReference type="ARBA" id="ARBA00023052"/>
    </source>
</evidence>
<dbReference type="Gene3D" id="3.30.559.10">
    <property type="entry name" value="Chloramphenicol acetyltransferase-like domain"/>
    <property type="match status" value="1"/>
</dbReference>
<reference evidence="14 15" key="1">
    <citation type="journal article" date="2023" name="Environ Microbiome">
        <title>A coral-associated actinobacterium mitigates coral bleaching under heat stress.</title>
        <authorList>
            <person name="Li J."/>
            <person name="Zou Y."/>
            <person name="Li Q."/>
            <person name="Zhang J."/>
            <person name="Bourne D.G."/>
            <person name="Lyu Y."/>
            <person name="Liu C."/>
            <person name="Zhang S."/>
        </authorList>
    </citation>
    <scope>NUCLEOTIDE SEQUENCE [LARGE SCALE GENOMIC DNA]</scope>
    <source>
        <strain evidence="14 15">SCSIO 13291</strain>
    </source>
</reference>
<dbReference type="Gene3D" id="3.40.50.11610">
    <property type="entry name" value="Multifunctional 2-oxoglutarate metabolism enzyme, C-terminal domain"/>
    <property type="match status" value="1"/>
</dbReference>
<feature type="compositionally biased region" description="Acidic residues" evidence="12">
    <location>
        <begin position="92"/>
        <end position="110"/>
    </location>
</feature>
<comment type="cofactor">
    <cofactor evidence="2">
        <name>thiamine diphosphate</name>
        <dbReference type="ChEBI" id="CHEBI:58937"/>
    </cofactor>
</comment>
<evidence type="ECO:0000256" key="6">
    <source>
        <dbReference type="ARBA" id="ARBA00022842"/>
    </source>
</evidence>
<dbReference type="CDD" id="cd02016">
    <property type="entry name" value="TPP_E1_OGDC_like"/>
    <property type="match status" value="1"/>
</dbReference>
<dbReference type="InterPro" id="IPR042179">
    <property type="entry name" value="KGD_C_sf"/>
</dbReference>
<evidence type="ECO:0000256" key="1">
    <source>
        <dbReference type="ARBA" id="ARBA00001946"/>
    </source>
</evidence>
<name>A0ABZ3C3Q3_9ACTN</name>
<dbReference type="NCBIfam" id="TIGR00239">
    <property type="entry name" value="2oxo_dh_E1"/>
    <property type="match status" value="1"/>
</dbReference>
<dbReference type="Pfam" id="PF00676">
    <property type="entry name" value="E1_dh"/>
    <property type="match status" value="1"/>
</dbReference>
<dbReference type="Pfam" id="PF16870">
    <property type="entry name" value="OxoGdeHyase_C"/>
    <property type="match status" value="1"/>
</dbReference>
<accession>A0ABZ3C3Q3</accession>
<dbReference type="Proteomes" id="UP001434337">
    <property type="component" value="Chromosome"/>
</dbReference>
<dbReference type="EMBL" id="CP115965">
    <property type="protein sequence ID" value="WZW97183.1"/>
    <property type="molecule type" value="Genomic_DNA"/>
</dbReference>
<keyword evidence="14" id="KW-0456">Lyase</keyword>
<dbReference type="Pfam" id="PF00198">
    <property type="entry name" value="2-oxoacid_dh"/>
    <property type="match status" value="1"/>
</dbReference>
<keyword evidence="4" id="KW-0816">Tricarboxylic acid cycle</keyword>
<comment type="cofactor">
    <cofactor evidence="1">
        <name>Mg(2+)</name>
        <dbReference type="ChEBI" id="CHEBI:18420"/>
    </cofactor>
</comment>
<feature type="domain" description="Transketolase-like pyrimidine-binding" evidence="13">
    <location>
        <begin position="1006"/>
        <end position="1199"/>
    </location>
</feature>
<dbReference type="SMART" id="SM00861">
    <property type="entry name" value="Transket_pyr"/>
    <property type="match status" value="1"/>
</dbReference>
<dbReference type="Gene3D" id="3.40.50.12470">
    <property type="match status" value="1"/>
</dbReference>
<evidence type="ECO:0000256" key="11">
    <source>
        <dbReference type="ARBA" id="ARBA00052761"/>
    </source>
</evidence>
<evidence type="ECO:0000256" key="5">
    <source>
        <dbReference type="ARBA" id="ARBA00022723"/>
    </source>
</evidence>
<evidence type="ECO:0000313" key="14">
    <source>
        <dbReference type="EMBL" id="WZW97183.1"/>
    </source>
</evidence>
<dbReference type="GO" id="GO:0008683">
    <property type="term" value="F:2-oxoglutarate decarboxylase activity"/>
    <property type="evidence" value="ECO:0007669"/>
    <property type="project" value="UniProtKB-EC"/>
</dbReference>
<evidence type="ECO:0000313" key="15">
    <source>
        <dbReference type="Proteomes" id="UP001434337"/>
    </source>
</evidence>
<feature type="compositionally biased region" description="Pro residues" evidence="12">
    <location>
        <begin position="159"/>
        <end position="171"/>
    </location>
</feature>
<dbReference type="InterPro" id="IPR029061">
    <property type="entry name" value="THDP-binding"/>
</dbReference>
<keyword evidence="5" id="KW-0479">Metal-binding</keyword>
<organism evidence="14 15">
    <name type="scientific">Propioniciclava soli</name>
    <dbReference type="NCBI Taxonomy" id="2775081"/>
    <lineage>
        <taxon>Bacteria</taxon>
        <taxon>Bacillati</taxon>
        <taxon>Actinomycetota</taxon>
        <taxon>Actinomycetes</taxon>
        <taxon>Propionibacteriales</taxon>
        <taxon>Propionibacteriaceae</taxon>
        <taxon>Propioniciclava</taxon>
    </lineage>
</organism>
<protein>
    <submittedName>
        <fullName evidence="14">Multifunctional oxoglutarate decarboxylase/oxoglutarate dehydrogenase thiamine pyrophosphate-binding subunit/dihydrolipoyllysine-residue succinyltransferase subunit</fullName>
        <ecNumber evidence="14">4.1.1.71</ecNumber>
    </submittedName>
</protein>
<dbReference type="InterPro" id="IPR001078">
    <property type="entry name" value="2-oxoacid_DH_actylTfrase"/>
</dbReference>
<proteinExistence type="predicted"/>
<comment type="catalytic activity">
    <reaction evidence="11">
        <text>N(6)-[(R)-dihydrolipoyl]-L-lysyl-[protein] + succinyl-CoA = N(6)-[(R)-S(8)-succinyldihydrolipoyl]-L-lysyl-[protein] + CoA</text>
        <dbReference type="Rhea" id="RHEA:15213"/>
        <dbReference type="Rhea" id="RHEA-COMP:10475"/>
        <dbReference type="Rhea" id="RHEA-COMP:20092"/>
        <dbReference type="ChEBI" id="CHEBI:57287"/>
        <dbReference type="ChEBI" id="CHEBI:57292"/>
        <dbReference type="ChEBI" id="CHEBI:83100"/>
        <dbReference type="ChEBI" id="CHEBI:83120"/>
        <dbReference type="EC" id="2.3.1.61"/>
    </reaction>
</comment>
<dbReference type="Gene3D" id="1.10.287.1150">
    <property type="entry name" value="TPP helical domain"/>
    <property type="match status" value="1"/>
</dbReference>
<dbReference type="NCBIfam" id="NF008907">
    <property type="entry name" value="PRK12270.1"/>
    <property type="match status" value="1"/>
</dbReference>
<evidence type="ECO:0000256" key="7">
    <source>
        <dbReference type="ARBA" id="ARBA00023002"/>
    </source>
</evidence>
<dbReference type="RefSeq" id="WP_342371688.1">
    <property type="nucleotide sequence ID" value="NZ_CP115965.1"/>
</dbReference>
<keyword evidence="9" id="KW-0511">Multifunctional enzyme</keyword>
<evidence type="ECO:0000256" key="12">
    <source>
        <dbReference type="SAM" id="MobiDB-lite"/>
    </source>
</evidence>
<keyword evidence="15" id="KW-1185">Reference proteome</keyword>
<dbReference type="InterPro" id="IPR001017">
    <property type="entry name" value="DH_E1"/>
</dbReference>
<feature type="compositionally biased region" description="Basic and acidic residues" evidence="12">
    <location>
        <begin position="138"/>
        <end position="150"/>
    </location>
</feature>
<feature type="compositionally biased region" description="Pro residues" evidence="12">
    <location>
        <begin position="189"/>
        <end position="200"/>
    </location>
</feature>